<name>A0A8S5UR68_9CAUD</name>
<dbReference type="InterPro" id="IPR013324">
    <property type="entry name" value="RNA_pol_sigma_r3/r4-like"/>
</dbReference>
<accession>A0A8S5UR68</accession>
<reference evidence="1" key="1">
    <citation type="journal article" date="2021" name="Proc. Natl. Acad. Sci. U.S.A.">
        <title>A Catalog of Tens of Thousands of Viruses from Human Metagenomes Reveals Hidden Associations with Chronic Diseases.</title>
        <authorList>
            <person name="Tisza M.J."/>
            <person name="Buck C.B."/>
        </authorList>
    </citation>
    <scope>NUCLEOTIDE SEQUENCE</scope>
    <source>
        <strain evidence="1">CtsIb3</strain>
    </source>
</reference>
<dbReference type="SUPFAM" id="SSF88659">
    <property type="entry name" value="Sigma3 and sigma4 domains of RNA polymerase sigma factors"/>
    <property type="match status" value="1"/>
</dbReference>
<proteinExistence type="predicted"/>
<dbReference type="EMBL" id="BK016124">
    <property type="protein sequence ID" value="DAF96981.1"/>
    <property type="molecule type" value="Genomic_DNA"/>
</dbReference>
<protein>
    <submittedName>
        <fullName evidence="1">Helix-turn-helix domain protein</fullName>
    </submittedName>
</protein>
<sequence>MVVAVGAHRLTDKQKKKIIADYVQLQNYTKTAKLNGVSDTTVKRLISTAPSEMLKKVEQKKEQNTLEMLDYMDSKKERVQEIIDVYLGVLTDPEKLEGATLQQITTALGTLIDKWTKMDDIKRDSTASAKAFDFQTLADLLQHPAPDRNIKDFET</sequence>
<evidence type="ECO:0000313" key="1">
    <source>
        <dbReference type="EMBL" id="DAF96981.1"/>
    </source>
</evidence>
<organism evidence="1">
    <name type="scientific">Myoviridae sp. ctsIb3</name>
    <dbReference type="NCBI Taxonomy" id="2825189"/>
    <lineage>
        <taxon>Viruses</taxon>
        <taxon>Duplodnaviria</taxon>
        <taxon>Heunggongvirae</taxon>
        <taxon>Uroviricota</taxon>
        <taxon>Caudoviricetes</taxon>
    </lineage>
</organism>